<keyword evidence="2" id="KW-0378">Hydrolase</keyword>
<dbReference type="CDD" id="cd17917">
    <property type="entry name" value="DEXHc_RHA-like"/>
    <property type="match status" value="1"/>
</dbReference>
<dbReference type="Gene3D" id="1.20.120.1080">
    <property type="match status" value="1"/>
</dbReference>
<evidence type="ECO:0000256" key="1">
    <source>
        <dbReference type="ARBA" id="ARBA00022741"/>
    </source>
</evidence>
<evidence type="ECO:0000259" key="5">
    <source>
        <dbReference type="PROSITE" id="PS51192"/>
    </source>
</evidence>
<feature type="domain" description="Helicase ATP-binding" evidence="5">
    <location>
        <begin position="11"/>
        <end position="164"/>
    </location>
</feature>
<evidence type="ECO:0000256" key="2">
    <source>
        <dbReference type="ARBA" id="ARBA00022801"/>
    </source>
</evidence>
<dbReference type="Pfam" id="PF00270">
    <property type="entry name" value="DEAD"/>
    <property type="match status" value="1"/>
</dbReference>
<dbReference type="AlphaFoldDB" id="A0A0X8X8P1"/>
<dbReference type="InterPro" id="IPR027417">
    <property type="entry name" value="P-loop_NTPase"/>
</dbReference>
<evidence type="ECO:0000313" key="7">
    <source>
        <dbReference type="EMBL" id="BAU57530.1"/>
    </source>
</evidence>
<keyword evidence="1" id="KW-0547">Nucleotide-binding</keyword>
<dbReference type="PROSITE" id="PS51192">
    <property type="entry name" value="HELICASE_ATP_BIND_1"/>
    <property type="match status" value="1"/>
</dbReference>
<dbReference type="SMART" id="SM00487">
    <property type="entry name" value="DEXDc"/>
    <property type="match status" value="1"/>
</dbReference>
<proteinExistence type="predicted"/>
<dbReference type="Pfam" id="PF00271">
    <property type="entry name" value="Helicase_C"/>
    <property type="match status" value="1"/>
</dbReference>
<evidence type="ECO:0000259" key="6">
    <source>
        <dbReference type="PROSITE" id="PS51194"/>
    </source>
</evidence>
<gene>
    <name evidence="7" type="ORF">HH1059_08380</name>
</gene>
<dbReference type="RefSeq" id="WP_096408641.1">
    <property type="nucleotide sequence ID" value="NZ_AP017372.2"/>
</dbReference>
<dbReference type="GO" id="GO:0016787">
    <property type="term" value="F:hydrolase activity"/>
    <property type="evidence" value="ECO:0007669"/>
    <property type="project" value="UniProtKB-KW"/>
</dbReference>
<feature type="domain" description="Helicase C-terminal" evidence="6">
    <location>
        <begin position="190"/>
        <end position="350"/>
    </location>
</feature>
<dbReference type="PROSITE" id="PS51194">
    <property type="entry name" value="HELICASE_CTER"/>
    <property type="match status" value="1"/>
</dbReference>
<dbReference type="OrthoDB" id="9805617at2"/>
<keyword evidence="8" id="KW-1185">Reference proteome</keyword>
<dbReference type="SMART" id="SM00847">
    <property type="entry name" value="HA2"/>
    <property type="match status" value="1"/>
</dbReference>
<dbReference type="GO" id="GO:0004386">
    <property type="term" value="F:helicase activity"/>
    <property type="evidence" value="ECO:0007669"/>
    <property type="project" value="UniProtKB-KW"/>
</dbReference>
<accession>A0A0X8X8P1</accession>
<dbReference type="InterPro" id="IPR011545">
    <property type="entry name" value="DEAD/DEAH_box_helicase_dom"/>
</dbReference>
<dbReference type="InterPro" id="IPR007502">
    <property type="entry name" value="Helicase-assoc_dom"/>
</dbReference>
<dbReference type="SMART" id="SM00490">
    <property type="entry name" value="HELICc"/>
    <property type="match status" value="1"/>
</dbReference>
<keyword evidence="4" id="KW-0067">ATP-binding</keyword>
<keyword evidence="3" id="KW-0347">Helicase</keyword>
<sequence>MLPIDELRDEFVAALSSGHVIVTAPTGSGKSTRLPVWAAEKGPVMVVEPRRVAATSLAGYVADSLDCQLGDAVGYSVRLDKRMGERTRILFVTPGVALRWRAAGRLEQFQSIIIDEFHERRWDTDLLVALLKADAQQRLVLTSATIDGQVLTDYLGATLLEAQVCSYAVDTEYLSRQARDMPSSRGLAERVVQGVKSAWQRTAGDVLVFLPGRGEIEKSRHALQGFDAEVTALHASASLNEQQRALNQSESRRIVLATNVAETSLTVPGVTAVVDSGLERRTLRRNGRTVLALQPVSQAAADQRSGRAGRVAPGLCLRLWGKAAPLARRTPPEVQREDLTELVLAAACAGYPADRLQFPDSPRQESFEQGQNTLTEIGALDEQGRVTQRGRQLFALPVEPIHAHLVVAMPDTSSACFMVDLVAALAAGGSWVRSPQQPRELDKLEQHLGRRCDATLLVAVVRGYDLPAVKFDRRARDEARRLARQLGELLSLPLDRQDSDGEERNVDLSKIADSAFSVVPQAFPEMVYVRRAKRRHAMGNGHDEVAIDERSLLSESAEAALVLNGHSVPGKGTRQTVTVANCLAPLSMNHLANAGIGDVVVENPDWDGEKLTAQEQRIYAGRVIDSRSIEPEGEQLRQAAARLILAGDLLAPAGERLQDDLEAWELYVALGNAAGHVPQADEWLLERLHKLGVEQGDDLLLLEAQDLRFDGIPWWEREDFDARYPRRVNLPDLQLRIHYNVRRNELVAEKIGGIRRDAPKRWELPAWRGWKIKYQSASRVVEVK</sequence>
<dbReference type="CDD" id="cd18791">
    <property type="entry name" value="SF2_C_RHA"/>
    <property type="match status" value="1"/>
</dbReference>
<evidence type="ECO:0000256" key="4">
    <source>
        <dbReference type="ARBA" id="ARBA00022840"/>
    </source>
</evidence>
<dbReference type="Pfam" id="PF04408">
    <property type="entry name" value="WHD_HA2"/>
    <property type="match status" value="1"/>
</dbReference>
<protein>
    <submittedName>
        <fullName evidence="7">HrpA-like helicase</fullName>
    </submittedName>
</protein>
<dbReference type="Proteomes" id="UP000218890">
    <property type="component" value="Chromosome"/>
</dbReference>
<dbReference type="GO" id="GO:0003676">
    <property type="term" value="F:nucleic acid binding"/>
    <property type="evidence" value="ECO:0007669"/>
    <property type="project" value="InterPro"/>
</dbReference>
<dbReference type="Gene3D" id="3.40.50.300">
    <property type="entry name" value="P-loop containing nucleotide triphosphate hydrolases"/>
    <property type="match status" value="2"/>
</dbReference>
<dbReference type="EMBL" id="AP017372">
    <property type="protein sequence ID" value="BAU57530.1"/>
    <property type="molecule type" value="Genomic_DNA"/>
</dbReference>
<dbReference type="SUPFAM" id="SSF52540">
    <property type="entry name" value="P-loop containing nucleoside triphosphate hydrolases"/>
    <property type="match status" value="1"/>
</dbReference>
<dbReference type="KEGG" id="hhk:HH1059_08380"/>
<dbReference type="InterPro" id="IPR048333">
    <property type="entry name" value="HA2_WH"/>
</dbReference>
<dbReference type="GO" id="GO:0005524">
    <property type="term" value="F:ATP binding"/>
    <property type="evidence" value="ECO:0007669"/>
    <property type="project" value="UniProtKB-KW"/>
</dbReference>
<evidence type="ECO:0000256" key="3">
    <source>
        <dbReference type="ARBA" id="ARBA00022806"/>
    </source>
</evidence>
<reference evidence="7" key="1">
    <citation type="submission" date="2016-02" db="EMBL/GenBank/DDBJ databases">
        <title>Halorhodospira halochloris DSM-1059 complete genome, version 2.</title>
        <authorList>
            <person name="Tsukatani Y."/>
        </authorList>
    </citation>
    <scope>NUCLEOTIDE SEQUENCE</scope>
    <source>
        <strain evidence="7">DSM 1059</strain>
    </source>
</reference>
<dbReference type="PANTHER" id="PTHR43519:SF1">
    <property type="entry name" value="ATP-DEPENDENT RNA HELICASE HRPB"/>
    <property type="match status" value="1"/>
</dbReference>
<evidence type="ECO:0000313" key="8">
    <source>
        <dbReference type="Proteomes" id="UP000218890"/>
    </source>
</evidence>
<name>A0A0X8X8P1_HALHR</name>
<dbReference type="PANTHER" id="PTHR43519">
    <property type="entry name" value="ATP-DEPENDENT RNA HELICASE HRPB"/>
    <property type="match status" value="1"/>
</dbReference>
<dbReference type="InterPro" id="IPR014001">
    <property type="entry name" value="Helicase_ATP-bd"/>
</dbReference>
<organism evidence="7 8">
    <name type="scientific">Halorhodospira halochloris</name>
    <name type="common">Ectothiorhodospira halochloris</name>
    <dbReference type="NCBI Taxonomy" id="1052"/>
    <lineage>
        <taxon>Bacteria</taxon>
        <taxon>Pseudomonadati</taxon>
        <taxon>Pseudomonadota</taxon>
        <taxon>Gammaproteobacteria</taxon>
        <taxon>Chromatiales</taxon>
        <taxon>Ectothiorhodospiraceae</taxon>
        <taxon>Halorhodospira</taxon>
    </lineage>
</organism>
<dbReference type="InterPro" id="IPR001650">
    <property type="entry name" value="Helicase_C-like"/>
</dbReference>